<dbReference type="GO" id="GO:0045879">
    <property type="term" value="P:negative regulation of smoothened signaling pathway"/>
    <property type="evidence" value="ECO:0007669"/>
    <property type="project" value="TreeGrafter"/>
</dbReference>
<evidence type="ECO:0000256" key="6">
    <source>
        <dbReference type="ARBA" id="ARBA00023170"/>
    </source>
</evidence>
<dbReference type="InterPro" id="IPR004766">
    <property type="entry name" value="TM_rcpt_patched"/>
</dbReference>
<dbReference type="SUPFAM" id="SSF82866">
    <property type="entry name" value="Multidrug efflux transporter AcrB transmembrane domain"/>
    <property type="match status" value="2"/>
</dbReference>
<evidence type="ECO:0000256" key="5">
    <source>
        <dbReference type="ARBA" id="ARBA00023136"/>
    </source>
</evidence>
<feature type="transmembrane region" description="Helical" evidence="8">
    <location>
        <begin position="942"/>
        <end position="964"/>
    </location>
</feature>
<evidence type="ECO:0000313" key="10">
    <source>
        <dbReference type="EMBL" id="RWS27495.1"/>
    </source>
</evidence>
<feature type="transmembrane region" description="Helical" evidence="8">
    <location>
        <begin position="408"/>
        <end position="426"/>
    </location>
</feature>
<dbReference type="PANTHER" id="PTHR46022">
    <property type="entry name" value="PROTEIN PATCHED"/>
    <property type="match status" value="1"/>
</dbReference>
<feature type="transmembrane region" description="Helical" evidence="8">
    <location>
        <begin position="539"/>
        <end position="564"/>
    </location>
</feature>
<gene>
    <name evidence="10" type="ORF">B4U80_11525</name>
</gene>
<dbReference type="GO" id="GO:0097108">
    <property type="term" value="F:hedgehog family protein binding"/>
    <property type="evidence" value="ECO:0007669"/>
    <property type="project" value="TreeGrafter"/>
</dbReference>
<evidence type="ECO:0000259" key="9">
    <source>
        <dbReference type="PROSITE" id="PS50156"/>
    </source>
</evidence>
<name>A0A443SJ35_9ACAR</name>
<evidence type="ECO:0000256" key="8">
    <source>
        <dbReference type="SAM" id="Phobius"/>
    </source>
</evidence>
<dbReference type="EMBL" id="NCKV01001976">
    <property type="protein sequence ID" value="RWS27495.1"/>
    <property type="molecule type" value="Genomic_DNA"/>
</dbReference>
<evidence type="ECO:0000256" key="4">
    <source>
        <dbReference type="ARBA" id="ARBA00022989"/>
    </source>
</evidence>
<comment type="similarity">
    <text evidence="2">Belongs to the patched family.</text>
</comment>
<dbReference type="PANTHER" id="PTHR46022:SF1">
    <property type="entry name" value="PROTEIN PATCHED"/>
    <property type="match status" value="1"/>
</dbReference>
<dbReference type="Proteomes" id="UP000288716">
    <property type="component" value="Unassembled WGS sequence"/>
</dbReference>
<keyword evidence="5 8" id="KW-0472">Membrane</keyword>
<keyword evidence="11" id="KW-1185">Reference proteome</keyword>
<feature type="transmembrane region" description="Helical" evidence="8">
    <location>
        <begin position="996"/>
        <end position="1021"/>
    </location>
</feature>
<feature type="transmembrane region" description="Helical" evidence="8">
    <location>
        <begin position="1067"/>
        <end position="1087"/>
    </location>
</feature>
<proteinExistence type="inferred from homology"/>
<feature type="domain" description="SSD" evidence="9">
    <location>
        <begin position="404"/>
        <end position="564"/>
    </location>
</feature>
<evidence type="ECO:0000256" key="1">
    <source>
        <dbReference type="ARBA" id="ARBA00004141"/>
    </source>
</evidence>
<evidence type="ECO:0000256" key="7">
    <source>
        <dbReference type="ARBA" id="ARBA00023180"/>
    </source>
</evidence>
<dbReference type="Gene3D" id="1.20.1640.10">
    <property type="entry name" value="Multidrug efflux transporter AcrB transmembrane domain"/>
    <property type="match status" value="2"/>
</dbReference>
<feature type="non-terminal residue" evidence="10">
    <location>
        <position position="1"/>
    </location>
</feature>
<dbReference type="AlphaFoldDB" id="A0A443SJ35"/>
<dbReference type="GO" id="GO:0005886">
    <property type="term" value="C:plasma membrane"/>
    <property type="evidence" value="ECO:0007669"/>
    <property type="project" value="TreeGrafter"/>
</dbReference>
<dbReference type="Pfam" id="PF12349">
    <property type="entry name" value="Sterol-sensing"/>
    <property type="match status" value="1"/>
</dbReference>
<feature type="transmembrane region" description="Helical" evidence="8">
    <location>
        <begin position="1042"/>
        <end position="1061"/>
    </location>
</feature>
<feature type="transmembrane region" description="Helical" evidence="8">
    <location>
        <begin position="468"/>
        <end position="489"/>
    </location>
</feature>
<dbReference type="InterPro" id="IPR000731">
    <property type="entry name" value="SSD"/>
</dbReference>
<keyword evidence="4 8" id="KW-1133">Transmembrane helix</keyword>
<dbReference type="NCBIfam" id="TIGR00918">
    <property type="entry name" value="2A060602"/>
    <property type="match status" value="1"/>
</dbReference>
<accession>A0A443SJ35</accession>
<dbReference type="STRING" id="299467.A0A443SJ35"/>
<dbReference type="GO" id="GO:0008158">
    <property type="term" value="F:hedgehog receptor activity"/>
    <property type="evidence" value="ECO:0007669"/>
    <property type="project" value="InterPro"/>
</dbReference>
<dbReference type="GO" id="GO:0005119">
    <property type="term" value="F:smoothened binding"/>
    <property type="evidence" value="ECO:0007669"/>
    <property type="project" value="TreeGrafter"/>
</dbReference>
<feature type="transmembrane region" description="Helical" evidence="8">
    <location>
        <begin position="971"/>
        <end position="990"/>
    </location>
</feature>
<feature type="transmembrane region" description="Helical" evidence="8">
    <location>
        <begin position="438"/>
        <end position="462"/>
    </location>
</feature>
<keyword evidence="6 10" id="KW-0675">Receptor</keyword>
<comment type="caution">
    <text evidence="10">The sequence shown here is derived from an EMBL/GenBank/DDBJ whole genome shotgun (WGS) entry which is preliminary data.</text>
</comment>
<reference evidence="10 11" key="1">
    <citation type="journal article" date="2018" name="Gigascience">
        <title>Genomes of trombidid mites reveal novel predicted allergens and laterally-transferred genes associated with secondary metabolism.</title>
        <authorList>
            <person name="Dong X."/>
            <person name="Chaisiri K."/>
            <person name="Xia D."/>
            <person name="Armstrong S.D."/>
            <person name="Fang Y."/>
            <person name="Donnelly M.J."/>
            <person name="Kadowaki T."/>
            <person name="McGarry J.W."/>
            <person name="Darby A.C."/>
            <person name="Makepeace B.L."/>
        </authorList>
    </citation>
    <scope>NUCLEOTIDE SEQUENCE [LARGE SCALE GENOMIC DNA]</scope>
    <source>
        <strain evidence="10">UoL-UT</strain>
    </source>
</reference>
<keyword evidence="7" id="KW-0325">Glycoprotein</keyword>
<dbReference type="InterPro" id="IPR053958">
    <property type="entry name" value="HMGCR/SNAP/NPC1-like_SSD"/>
</dbReference>
<evidence type="ECO:0000256" key="3">
    <source>
        <dbReference type="ARBA" id="ARBA00022692"/>
    </source>
</evidence>
<protein>
    <submittedName>
        <fullName evidence="10">Putative hedgehog receptor patched-like protein</fullName>
    </submittedName>
</protein>
<dbReference type="PROSITE" id="PS50156">
    <property type="entry name" value="SSD"/>
    <property type="match status" value="1"/>
</dbReference>
<evidence type="ECO:0000313" key="11">
    <source>
        <dbReference type="Proteomes" id="UP000288716"/>
    </source>
</evidence>
<feature type="transmembrane region" description="Helical" evidence="8">
    <location>
        <begin position="510"/>
        <end position="533"/>
    </location>
</feature>
<comment type="subcellular location">
    <subcellularLocation>
        <location evidence="1">Membrane</location>
        <topology evidence="1">Multi-pass membrane protein</topology>
    </subcellularLocation>
</comment>
<dbReference type="VEuPathDB" id="VectorBase:LDEU004545"/>
<sequence length="1088" mass="122867">SEGLFKLHEVLAVLMFIVYQNKATGNRWALWLRDIFQNHFYKLGCFAQRNAGKVLFVGILFLASMAVGLKSFAIETNVDKLWVEVDGRLEKELDYLRKTLGEGFGNTNQLLIETPRQPKTNILNPNALLHHLQTVRAGINVTVELFEVIWSLKDVCYSLSVPEFEESYIADAIEKLVPCSIITPLDCFWEGSKLLGPDVDVTIPSFPVNPKWTSLNPQFLIETLESHKDILKISKFPIEAFKAMMNRAGITTAYQKKPCLNPKDESCPKTAPNKANGSLPDIGAELTGGCYGFATKLMHWPEELIVGGVKKNKSGQIIKANAFQSIIQLMAEHDMFEFWKNHWKVHNIDWSVEKARLVLEAWQRKFTEEIRRFSESNNFGNDYEVHQFTSVSLPDIMKNFSNLNPTKVFMVYFIVLLYASFVLTNWRDRINSQCFLGIAGVLLNILSIAAGFGFCAIIRLTFNAATTQIVPFLAIGLGIDTLFLLSYTYRENLSANIAYETIVGECLKQIGCSILITSVCTVIAFSASAIIPIPALRAFAFQSAILIVFTTATNFFLFPCLMSLDLRRQRARRMDLFCCVEVDEESDCEEESTPKKCGLQATKVISANSAISDASPSDTLLTIERHSNICCKEGNTCEYLNKSDTWSKLTINYFVKDIYVPILRKKPVKFVVILMCLLILAVCLSGLPRVDDGLELTDIVPRNTVEYNFLTAQRQYFSVFNMYAVTQGNFDYPNNQRLLYEYHNAFTRVENIIKNDDGGLQDFWLIIFKDWLTSLQAAFDSEWANGCITQEHWFPNASADGILAYKLLVQTGRVDTPLDKRQVTKLKLVENGIINPKAFYNYLTAWVSNDALAYSASQANFRPEPKSWIHDANDVDLKIAKSQPLVYTQIPFYLYNLRTTKEITATIQEIRAISRKFEDKGLPNFPTGITFVYWEQYVLLRIYLLSSLVVVLAVIFLVLCVFLFNPWAASLVIGILLLTIAELFGVFGLLNIRLSAVPAVILIIAVGIGTNFLAHLTFSFVTSLGKKQRRMEMAIEHMLPPLTHGVVSTFCGIAMLAFSEFDFIIRHFFYVLCGLLILVVLNGLILLG</sequence>
<evidence type="ECO:0000256" key="2">
    <source>
        <dbReference type="ARBA" id="ARBA00005585"/>
    </source>
</evidence>
<keyword evidence="3 8" id="KW-0812">Transmembrane</keyword>
<organism evidence="10 11">
    <name type="scientific">Leptotrombidium deliense</name>
    <dbReference type="NCBI Taxonomy" id="299467"/>
    <lineage>
        <taxon>Eukaryota</taxon>
        <taxon>Metazoa</taxon>
        <taxon>Ecdysozoa</taxon>
        <taxon>Arthropoda</taxon>
        <taxon>Chelicerata</taxon>
        <taxon>Arachnida</taxon>
        <taxon>Acari</taxon>
        <taxon>Acariformes</taxon>
        <taxon>Trombidiformes</taxon>
        <taxon>Prostigmata</taxon>
        <taxon>Anystina</taxon>
        <taxon>Parasitengona</taxon>
        <taxon>Trombiculoidea</taxon>
        <taxon>Trombiculidae</taxon>
        <taxon>Leptotrombidium</taxon>
    </lineage>
</organism>
<dbReference type="OrthoDB" id="5873834at2759"/>
<feature type="transmembrane region" description="Helical" evidence="8">
    <location>
        <begin position="668"/>
        <end position="687"/>
    </location>
</feature>